<reference evidence="1 2" key="1">
    <citation type="submission" date="2018-09" db="EMBL/GenBank/DDBJ databases">
        <title>Zymobacter palmae IAM14233 (=T109) whole genome analysis.</title>
        <authorList>
            <person name="Yanase H."/>
        </authorList>
    </citation>
    <scope>NUCLEOTIDE SEQUENCE [LARGE SCALE GENOMIC DNA]</scope>
    <source>
        <strain evidence="1 2">IAM14233</strain>
    </source>
</reference>
<proteinExistence type="predicted"/>
<organism evidence="1 2">
    <name type="scientific">Zymobacter palmae</name>
    <dbReference type="NCBI Taxonomy" id="33074"/>
    <lineage>
        <taxon>Bacteria</taxon>
        <taxon>Pseudomonadati</taxon>
        <taxon>Pseudomonadota</taxon>
        <taxon>Gammaproteobacteria</taxon>
        <taxon>Oceanospirillales</taxon>
        <taxon>Halomonadaceae</taxon>
        <taxon>Zymobacter group</taxon>
        <taxon>Zymobacter</taxon>
    </lineage>
</organism>
<dbReference type="Proteomes" id="UP000267342">
    <property type="component" value="Chromosome"/>
</dbReference>
<evidence type="ECO:0000313" key="2">
    <source>
        <dbReference type="Proteomes" id="UP000267342"/>
    </source>
</evidence>
<gene>
    <name evidence="1" type="ORF">ZBT109_2189</name>
</gene>
<accession>A0A348HH22</accession>
<dbReference type="AlphaFoldDB" id="A0A348HH22"/>
<evidence type="ECO:0000313" key="1">
    <source>
        <dbReference type="EMBL" id="BBG30924.1"/>
    </source>
</evidence>
<name>A0A348HH22_9GAMM</name>
<dbReference type="EMBL" id="AP018933">
    <property type="protein sequence ID" value="BBG30924.1"/>
    <property type="molecule type" value="Genomic_DNA"/>
</dbReference>
<dbReference type="KEGG" id="zpl:ZBT109_2189"/>
<protein>
    <submittedName>
        <fullName evidence="1">Choline dehydrogenases</fullName>
    </submittedName>
</protein>
<sequence length="227" mass="25338">MYRSPCQRVTSRHDYNDRMLFNNIDVRALHQRTDVDTFEGQYFPFSTDDTKTAMGFPMAVDATRDESGVDAVGRTVPTTGNVTATLTIAAFLLRVGDFDARVVELDQLGRQILSSVSAARGCLLTGSGHAFDFGGRYDDFFEFHFEITHLFTTGTVDVQCDFLDVLTTTAGFKQFRRGLIEELADAEFAQVHAFCRSTTRGASRGRSRLRCAEIEAQQLDPIFVFGI</sequence>
<keyword evidence="2" id="KW-1185">Reference proteome</keyword>